<reference evidence="2" key="1">
    <citation type="journal article" date="2016" name="Ticks Tick Borne Dis.">
        <title>De novo assembly and annotation of the salivary gland transcriptome of Rhipicephalus appendiculatus male and female ticks during blood feeding.</title>
        <authorList>
            <person name="de Castro M.H."/>
            <person name="de Klerk D."/>
            <person name="Pienaar R."/>
            <person name="Latif A.A."/>
            <person name="Rees D.J."/>
            <person name="Mans B.J."/>
        </authorList>
    </citation>
    <scope>NUCLEOTIDE SEQUENCE</scope>
    <source>
        <tissue evidence="2">Salivary glands</tissue>
    </source>
</reference>
<evidence type="ECO:0000313" key="2">
    <source>
        <dbReference type="EMBL" id="JAP83577.1"/>
    </source>
</evidence>
<sequence length="403" mass="43128">MASFNPSRREEICRLADQISSQSLQLRDIVDNINQRDQSSSRPPSAAPSSPPGFEVRQSMSGGKGGGGRRASAAPQTGKDFSVNAKVTTGGPGRKGSTSQFLTVQVPVSVASKFMATQKLDAGELSARQSVSSLGSDEGPKTPTASRISRKPPPPSMPKAEEPERDDDPNMTAWESSIQRLTQMLRTLLQQLRSVSENTKINEPTAMVAAGVVGSGLPLVESSALPTAAPFQQFYAPPPQVKEWSTEPVREHADLSVYFNKLASQMEALTQALKPYAGAPMANGTGSPADQPMQFSAPASGGKGAGGLAQSDPTASLVSSVNQLSSHMTQVEDLFRRAMGARPLPKKREGLSISEEEDLRYCLSKLTDNMTQMSQDLKKTLNEHTVVPLSRLVDDLDEKSEDC</sequence>
<accession>A0A131YX81</accession>
<evidence type="ECO:0000256" key="1">
    <source>
        <dbReference type="SAM" id="MobiDB-lite"/>
    </source>
</evidence>
<protein>
    <submittedName>
        <fullName evidence="2">Uncharacterized protein</fullName>
    </submittedName>
</protein>
<feature type="region of interest" description="Disordered" evidence="1">
    <location>
        <begin position="121"/>
        <end position="171"/>
    </location>
</feature>
<feature type="region of interest" description="Disordered" evidence="1">
    <location>
        <begin position="283"/>
        <end position="313"/>
    </location>
</feature>
<feature type="region of interest" description="Disordered" evidence="1">
    <location>
        <begin position="34"/>
        <end position="101"/>
    </location>
</feature>
<dbReference type="AlphaFoldDB" id="A0A131YX81"/>
<organism evidence="2">
    <name type="scientific">Rhipicephalus appendiculatus</name>
    <name type="common">Brown ear tick</name>
    <dbReference type="NCBI Taxonomy" id="34631"/>
    <lineage>
        <taxon>Eukaryota</taxon>
        <taxon>Metazoa</taxon>
        <taxon>Ecdysozoa</taxon>
        <taxon>Arthropoda</taxon>
        <taxon>Chelicerata</taxon>
        <taxon>Arachnida</taxon>
        <taxon>Acari</taxon>
        <taxon>Parasitiformes</taxon>
        <taxon>Ixodida</taxon>
        <taxon>Ixodoidea</taxon>
        <taxon>Ixodidae</taxon>
        <taxon>Rhipicephalinae</taxon>
        <taxon>Rhipicephalus</taxon>
        <taxon>Rhipicephalus</taxon>
    </lineage>
</organism>
<name>A0A131YX81_RHIAP</name>
<proteinExistence type="predicted"/>
<dbReference type="EMBL" id="GEDV01004980">
    <property type="protein sequence ID" value="JAP83577.1"/>
    <property type="molecule type" value="Transcribed_RNA"/>
</dbReference>